<accession>A0A5C1QNX1</accession>
<dbReference type="SUPFAM" id="SSF52540">
    <property type="entry name" value="P-loop containing nucleoside triphosphate hydrolases"/>
    <property type="match status" value="2"/>
</dbReference>
<evidence type="ECO:0000256" key="1">
    <source>
        <dbReference type="ARBA" id="ARBA00022722"/>
    </source>
</evidence>
<proteinExistence type="predicted"/>
<dbReference type="Gene3D" id="3.40.50.10930">
    <property type="match status" value="1"/>
</dbReference>
<evidence type="ECO:0000256" key="9">
    <source>
        <dbReference type="ARBA" id="ARBA00023204"/>
    </source>
</evidence>
<keyword evidence="4" id="KW-0378">Hydrolase</keyword>
<keyword evidence="1" id="KW-0540">Nuclease</keyword>
<keyword evidence="8" id="KW-0238">DNA-binding</keyword>
<evidence type="ECO:0000256" key="6">
    <source>
        <dbReference type="ARBA" id="ARBA00022839"/>
    </source>
</evidence>
<reference evidence="11 12" key="1">
    <citation type="submission" date="2019-02" db="EMBL/GenBank/DDBJ databases">
        <title>Complete Genome Sequence and Methylome Analysis of free living Spirochaetas.</title>
        <authorList>
            <person name="Fomenkov A."/>
            <person name="Dubinina G."/>
            <person name="Leshcheva N."/>
            <person name="Mikheeva N."/>
            <person name="Grabovich M."/>
            <person name="Vincze T."/>
            <person name="Roberts R.J."/>
        </authorList>
    </citation>
    <scope>NUCLEOTIDE SEQUENCE [LARGE SCALE GENOMIC DNA]</scope>
    <source>
        <strain evidence="11 12">K2</strain>
    </source>
</reference>
<evidence type="ECO:0000256" key="5">
    <source>
        <dbReference type="ARBA" id="ARBA00022806"/>
    </source>
</evidence>
<dbReference type="GO" id="GO:0004386">
    <property type="term" value="F:helicase activity"/>
    <property type="evidence" value="ECO:0007669"/>
    <property type="project" value="UniProtKB-KW"/>
</dbReference>
<dbReference type="GO" id="GO:0008854">
    <property type="term" value="F:exodeoxyribonuclease V activity"/>
    <property type="evidence" value="ECO:0007669"/>
    <property type="project" value="InterPro"/>
</dbReference>
<evidence type="ECO:0000256" key="3">
    <source>
        <dbReference type="ARBA" id="ARBA00022763"/>
    </source>
</evidence>
<dbReference type="GO" id="GO:0005524">
    <property type="term" value="F:ATP binding"/>
    <property type="evidence" value="ECO:0007669"/>
    <property type="project" value="UniProtKB-KW"/>
</dbReference>
<keyword evidence="6" id="KW-0269">Exonuclease</keyword>
<keyword evidence="3" id="KW-0227">DNA damage</keyword>
<dbReference type="Pfam" id="PF04257">
    <property type="entry name" value="Exonuc_V_gamma"/>
    <property type="match status" value="1"/>
</dbReference>
<evidence type="ECO:0000313" key="12">
    <source>
        <dbReference type="Proteomes" id="UP000324209"/>
    </source>
</evidence>
<dbReference type="InterPro" id="IPR006697">
    <property type="entry name" value="RecC"/>
</dbReference>
<dbReference type="InterPro" id="IPR041500">
    <property type="entry name" value="RecC_C"/>
</dbReference>
<dbReference type="GO" id="GO:0009338">
    <property type="term" value="C:exodeoxyribonuclease V complex"/>
    <property type="evidence" value="ECO:0007669"/>
    <property type="project" value="InterPro"/>
</dbReference>
<feature type="domain" description="RecC C-terminal" evidence="10">
    <location>
        <begin position="838"/>
        <end position="1112"/>
    </location>
</feature>
<dbReference type="KEGG" id="ock:EXM22_15705"/>
<dbReference type="InterPro" id="IPR011335">
    <property type="entry name" value="Restrct_endonuc-II-like"/>
</dbReference>
<dbReference type="EMBL" id="CP036150">
    <property type="protein sequence ID" value="QEN09351.1"/>
    <property type="molecule type" value="Genomic_DNA"/>
</dbReference>
<evidence type="ECO:0000256" key="4">
    <source>
        <dbReference type="ARBA" id="ARBA00022801"/>
    </source>
</evidence>
<evidence type="ECO:0000256" key="2">
    <source>
        <dbReference type="ARBA" id="ARBA00022741"/>
    </source>
</evidence>
<dbReference type="Gene3D" id="1.10.10.160">
    <property type="match status" value="1"/>
</dbReference>
<dbReference type="GO" id="GO:0006281">
    <property type="term" value="P:DNA repair"/>
    <property type="evidence" value="ECO:0007669"/>
    <property type="project" value="UniProtKB-KW"/>
</dbReference>
<gene>
    <name evidence="11" type="ORF">EXM22_15705</name>
</gene>
<dbReference type="AlphaFoldDB" id="A0A5C1QNX1"/>
<evidence type="ECO:0000256" key="7">
    <source>
        <dbReference type="ARBA" id="ARBA00022840"/>
    </source>
</evidence>
<evidence type="ECO:0000259" key="10">
    <source>
        <dbReference type="Pfam" id="PF17946"/>
    </source>
</evidence>
<dbReference type="GO" id="GO:0003677">
    <property type="term" value="F:DNA binding"/>
    <property type="evidence" value="ECO:0007669"/>
    <property type="project" value="UniProtKB-KW"/>
</dbReference>
<dbReference type="PANTHER" id="PTHR30591">
    <property type="entry name" value="RECBCD ENZYME SUBUNIT RECC"/>
    <property type="match status" value="1"/>
</dbReference>
<dbReference type="Proteomes" id="UP000324209">
    <property type="component" value="Chromosome"/>
</dbReference>
<dbReference type="OrthoDB" id="9762834at2"/>
<keyword evidence="12" id="KW-1185">Reference proteome</keyword>
<dbReference type="Pfam" id="PF17946">
    <property type="entry name" value="RecC_C"/>
    <property type="match status" value="1"/>
</dbReference>
<keyword evidence="9" id="KW-0234">DNA repair</keyword>
<dbReference type="InterPro" id="IPR027417">
    <property type="entry name" value="P-loop_NTPase"/>
</dbReference>
<dbReference type="InterPro" id="IPR013986">
    <property type="entry name" value="DExx_box_DNA_helicase_dom_sf"/>
</dbReference>
<evidence type="ECO:0000313" key="11">
    <source>
        <dbReference type="EMBL" id="QEN09351.1"/>
    </source>
</evidence>
<keyword evidence="5" id="KW-0347">Helicase</keyword>
<name>A0A5C1QNX1_9SPIO</name>
<dbReference type="GO" id="GO:0006310">
    <property type="term" value="P:DNA recombination"/>
    <property type="evidence" value="ECO:0007669"/>
    <property type="project" value="TreeGrafter"/>
</dbReference>
<dbReference type="Gene3D" id="1.10.486.10">
    <property type="entry name" value="PCRA, domain 4"/>
    <property type="match status" value="1"/>
</dbReference>
<sequence>MGISLLCRISQHGFWQYPPMSSSSVLSGRLPGDHPEFIMCAYRIYQSSSLQNFIDNYSSILTPDSLFGRSLYLVVQNKSMGEWLKLKLAEKRGVSGDDPYVLPEKALRELAGGYGCVRTLLGEDDSSQAVLYMDNLKIRLYKILEEMFTRGGTVPAVCDELYRYISSFSALNDRNLTQIRSGRLYELADSIAGLFSHYGMNCLPLVEAWEEGVPYSGVSAVLKKHEDWQRFLWDKVFDNGLSLSRILRTVEASNDVYDHEVRRVVLFGSSFLGETALKFFYRLSRDIQVDHFILTPSSLYRKYPAQAQNPLLVSWCTQMDGFAELADSFDLEKSVHDYPMPSEQSALSILQADILEDRTVLDEKIPLSQEDHSLSIHGFTSPWREVEVLKDLILDALNKDETLGLTDIAVLAPDINTYAPFIEALFPSNDSGLYLPFNLIDLNSSEMSPLIQAFLHLFTLPGSKFTRSELFALFDNPCFREGQNINRQDRDDWLQLCEELNIRWGYDREHKAEIYSEASDFNSWERGFMRIREGLFWEEQDAPEILPYASPDEDSKRSRGVLMQVVQNLFNDFYELDRISMPLEQWVLLAESFLESYLKPRKENPGDEQDRYRLKSCFRDMLNLSEETPLPGDREFGFYVFRTLLTEFIRKSSGVKGRYLTQGITCSSLKPMRAIPFRRIYILGMNESDFPGEDEALSFDLKDSVGQTIDLSRRGGDRYAFLETILSAQEHLTLFYKNRDALRGEVLQPSILISELLDYMNRRFDFSPKGAAEDFLIQEESIHNFDSRYFDGTSRSRSFNPQALESASIQVCTESSQEVSYSLIRRDDTVSGDEEDLSLSIDDLLSYLKNPAAWYFRRILKIYPEEEESPEKESGEIRELTYLDRYGYFDRRLKAPGMLGDTSELDSYLKEQQLRGNLPDSDILFLEQERLQQRLNEMGSQAESRHLADELTDLRDLLVDPERLNHLWGHDPLLPQLTAPQLQRKILYQGVLRPVYLSGMLDSLSVSEDGSLWKTLEFCDSGEPVHRHSLKALLKFLVLSSLDDTMKELQLIRIGKRDYPRMVFCGSGDQEAHRVILENPAARLDALVTLCLKTDGEVLPLYPVLGEALAKALVLKPQMSDDELAELWLKQWQKEASNKRGTQTFHRCVYRHHFLKTPPEVDPVALRELLELFYVPLSRADEKGKKSGR</sequence>
<evidence type="ECO:0000256" key="8">
    <source>
        <dbReference type="ARBA" id="ARBA00023125"/>
    </source>
</evidence>
<keyword evidence="7" id="KW-0067">ATP-binding</keyword>
<dbReference type="PANTHER" id="PTHR30591:SF1">
    <property type="entry name" value="RECBCD ENZYME SUBUNIT RECC"/>
    <property type="match status" value="1"/>
</dbReference>
<dbReference type="PIRSF" id="PIRSF000980">
    <property type="entry name" value="RecC"/>
    <property type="match status" value="1"/>
</dbReference>
<dbReference type="SUPFAM" id="SSF52980">
    <property type="entry name" value="Restriction endonuclease-like"/>
    <property type="match status" value="1"/>
</dbReference>
<protein>
    <recommendedName>
        <fullName evidence="10">RecC C-terminal domain-containing protein</fullName>
    </recommendedName>
</protein>
<organism evidence="11 12">
    <name type="scientific">Oceanispirochaeta crateris</name>
    <dbReference type="NCBI Taxonomy" id="2518645"/>
    <lineage>
        <taxon>Bacteria</taxon>
        <taxon>Pseudomonadati</taxon>
        <taxon>Spirochaetota</taxon>
        <taxon>Spirochaetia</taxon>
        <taxon>Spirochaetales</taxon>
        <taxon>Spirochaetaceae</taxon>
        <taxon>Oceanispirochaeta</taxon>
    </lineage>
</organism>
<keyword evidence="2" id="KW-0547">Nucleotide-binding</keyword>
<dbReference type="Gene3D" id="3.40.50.300">
    <property type="entry name" value="P-loop containing nucleotide triphosphate hydrolases"/>
    <property type="match status" value="1"/>
</dbReference>